<dbReference type="Pfam" id="PF08378">
    <property type="entry name" value="NERD"/>
    <property type="match status" value="1"/>
</dbReference>
<sequence length="1371" mass="147281">MATQDDRWIEVSKSAFAHETAGLEMLRGLMPSASPYRAWTNFEFMDNHGQWHEVDALVLGRRRLHLVELKHFTGLLRGTETSWVRTTLSGKTRTQRSPLLITRRKAQRLATRIEEEARKVAREYDLNEEKVRRALPFVQESVFLHGSPFRTDLPELAKSSLFGPDGAEGETGLPGISTRVLEPPTGTRQVDEDLSVIIALALKNLGIARRTERDAGSWTITGTPLATGEDWQEWAATHKGTDEHGRARIVSFRRGTPSHARAAAHRRMQREYSLLSSLRHESIVVPRDLVQDDDGNTVLVYPETPGFEPLDLALATRTLTAEQQLLILTQIAEALAYAHRNHVAHRGLGPSTVLIDTDALDVDTVRVRLTDWSWAGRVHTGDTRSATMLGTSVAPGGAPADEVYQAPEDRWAADADRLALDVFSLGALAYFLLSGGQAPARDRAALLERLRQEQGLDLAAAEGRFVDERLRALVLHATQPSVSKRVEADKKTGRPGFGAHQLATALAEYGHDRQLTPQTPEPDPLNPAPGGLLSGRFEVVRVLGAGSTARGVLVTDRDHDDKLRVLKVGLDESATARLRDEAQVLTQLAAQSPPVSGVVELIEGPLQLAARRTALLLSNCGEQTLADVVRYTPLGEAQLRTWGLELLDAVVALDSAGITHRDIKPSNLGLSRQEGKSRSAKARLALFDFSLSRAPVEQLDAGTPPYRDPFLGTGIRTAYDSAAERYSAAVVLYEMATATTPTYGDGMSDPRVLDDDVSVTPEDFTAGGLSRTRAEALSGFFRTALARNVKDRFDTAAAMRQAWAEVFKAQATEPTTEAKPPKPEPTPAPPIAETYTSLGALAAEFARAAGSKPTAVRRQVVELVLGTHAQSPDDPFVTYQVLAPLAGVSSGRIAQIFGEFTDLWAKNPQLSATVRELYGRGQALLESSGGATTPDLLARELASVLATDGVADPQRISLGVVRLLLASAPATAADTEPGTDTTLHLVRRHGSGTVAMISTAAVPRKLPAALAAGAEKLVDEALAQGSLLVTPAQSELPLRAAAAAVLDVAPAEVEIPGHALLRIASTASTEVALSARDELHAGALPIGEALKMLLRGLSTSDSFNRAELETRVAARFPALTKSLPRRPELDAVVQSIVPDIRWNEAAIRYQFDNVESPASYVPTRHTRTAPMPQRSRGTTDTEFVLASSVREHTFRALGVPMGSSDAVAAALAARFGARHLDVTELLLGELHRRAETAGIPWEVILAADAGAATDREGLKGFVSQAIPALVDAVNAAGGPVVLTDLSTLAAYGHLHVVREWADLTSPPPHAVWALVPQPEESGGRPGARVDGTALPLNSPEQFVQVDEIEVTALLAAAQSTDGSDENTKEHV</sequence>
<proteinExistence type="predicted"/>
<dbReference type="GO" id="GO:0005524">
    <property type="term" value="F:ATP binding"/>
    <property type="evidence" value="ECO:0007669"/>
    <property type="project" value="UniProtKB-KW"/>
</dbReference>
<evidence type="ECO:0000256" key="7">
    <source>
        <dbReference type="SAM" id="Coils"/>
    </source>
</evidence>
<evidence type="ECO:0000313" key="10">
    <source>
        <dbReference type="EMBL" id="SEB42372.1"/>
    </source>
</evidence>
<dbReference type="RefSeq" id="WP_073366413.1">
    <property type="nucleotide sequence ID" value="NZ_FNTL01000003.1"/>
</dbReference>
<dbReference type="OrthoDB" id="3404503at2"/>
<protein>
    <recommendedName>
        <fullName evidence="1">non-specific serine/threonine protein kinase</fullName>
        <ecNumber evidence="1">2.7.11.1</ecNumber>
    </recommendedName>
</protein>
<evidence type="ECO:0000313" key="11">
    <source>
        <dbReference type="Proteomes" id="UP000183407"/>
    </source>
</evidence>
<dbReference type="Pfam" id="PF00069">
    <property type="entry name" value="Pkinase"/>
    <property type="match status" value="2"/>
</dbReference>
<evidence type="ECO:0000256" key="3">
    <source>
        <dbReference type="ARBA" id="ARBA00022679"/>
    </source>
</evidence>
<organism evidence="10 11">
    <name type="scientific">Rhodococcus jostii</name>
    <dbReference type="NCBI Taxonomy" id="132919"/>
    <lineage>
        <taxon>Bacteria</taxon>
        <taxon>Bacillati</taxon>
        <taxon>Actinomycetota</taxon>
        <taxon>Actinomycetes</taxon>
        <taxon>Mycobacteriales</taxon>
        <taxon>Nocardiaceae</taxon>
        <taxon>Rhodococcus</taxon>
    </lineage>
</organism>
<keyword evidence="4" id="KW-0547">Nucleotide-binding</keyword>
<keyword evidence="3" id="KW-0808">Transferase</keyword>
<reference evidence="11" key="1">
    <citation type="submission" date="2016-10" db="EMBL/GenBank/DDBJ databases">
        <authorList>
            <person name="Varghese N."/>
        </authorList>
    </citation>
    <scope>NUCLEOTIDE SEQUENCE [LARGE SCALE GENOMIC DNA]</scope>
    <source>
        <strain evidence="11">DSM 44719</strain>
    </source>
</reference>
<feature type="domain" description="NERD" evidence="9">
    <location>
        <begin position="14"/>
        <end position="132"/>
    </location>
</feature>
<accession>A0A1H4J9X8</accession>
<keyword evidence="6" id="KW-0067">ATP-binding</keyword>
<dbReference type="GO" id="GO:0004674">
    <property type="term" value="F:protein serine/threonine kinase activity"/>
    <property type="evidence" value="ECO:0007669"/>
    <property type="project" value="UniProtKB-KW"/>
</dbReference>
<evidence type="ECO:0000256" key="2">
    <source>
        <dbReference type="ARBA" id="ARBA00022527"/>
    </source>
</evidence>
<keyword evidence="5 10" id="KW-0418">Kinase</keyword>
<dbReference type="SMART" id="SM00220">
    <property type="entry name" value="S_TKc"/>
    <property type="match status" value="1"/>
</dbReference>
<dbReference type="PROSITE" id="PS50011">
    <property type="entry name" value="PROTEIN_KINASE_DOM"/>
    <property type="match status" value="2"/>
</dbReference>
<evidence type="ECO:0000259" key="8">
    <source>
        <dbReference type="PROSITE" id="PS50011"/>
    </source>
</evidence>
<evidence type="ECO:0000256" key="6">
    <source>
        <dbReference type="ARBA" id="ARBA00022840"/>
    </source>
</evidence>
<dbReference type="Proteomes" id="UP000183407">
    <property type="component" value="Unassembled WGS sequence"/>
</dbReference>
<feature type="domain" description="Protein kinase" evidence="8">
    <location>
        <begin position="219"/>
        <end position="497"/>
    </location>
</feature>
<dbReference type="PROSITE" id="PS50965">
    <property type="entry name" value="NERD"/>
    <property type="match status" value="1"/>
</dbReference>
<gene>
    <name evidence="10" type="ORF">SAMN04490220_0698</name>
</gene>
<feature type="coiled-coil region" evidence="7">
    <location>
        <begin position="103"/>
        <end position="130"/>
    </location>
</feature>
<feature type="domain" description="Protein kinase" evidence="8">
    <location>
        <begin position="537"/>
        <end position="804"/>
    </location>
</feature>
<evidence type="ECO:0000256" key="4">
    <source>
        <dbReference type="ARBA" id="ARBA00022741"/>
    </source>
</evidence>
<evidence type="ECO:0000259" key="9">
    <source>
        <dbReference type="PROSITE" id="PS50965"/>
    </source>
</evidence>
<evidence type="ECO:0000256" key="5">
    <source>
        <dbReference type="ARBA" id="ARBA00022777"/>
    </source>
</evidence>
<keyword evidence="7" id="KW-0175">Coiled coil</keyword>
<dbReference type="EC" id="2.7.11.1" evidence="1"/>
<evidence type="ECO:0000256" key="1">
    <source>
        <dbReference type="ARBA" id="ARBA00012513"/>
    </source>
</evidence>
<keyword evidence="2 10" id="KW-0723">Serine/threonine-protein kinase</keyword>
<dbReference type="InterPro" id="IPR011009">
    <property type="entry name" value="Kinase-like_dom_sf"/>
</dbReference>
<dbReference type="PANTHER" id="PTHR43289:SF6">
    <property type="entry name" value="SERINE_THREONINE-PROTEIN KINASE NEKL-3"/>
    <property type="match status" value="1"/>
</dbReference>
<dbReference type="EMBL" id="FNTL01000003">
    <property type="protein sequence ID" value="SEB42372.1"/>
    <property type="molecule type" value="Genomic_DNA"/>
</dbReference>
<dbReference type="SUPFAM" id="SSF56112">
    <property type="entry name" value="Protein kinase-like (PK-like)"/>
    <property type="match status" value="2"/>
</dbReference>
<dbReference type="Gene3D" id="1.10.510.10">
    <property type="entry name" value="Transferase(Phosphotransferase) domain 1"/>
    <property type="match status" value="2"/>
</dbReference>
<name>A0A1H4J9X8_RHOJO</name>
<dbReference type="InterPro" id="IPR011528">
    <property type="entry name" value="NERD"/>
</dbReference>
<dbReference type="InterPro" id="IPR000719">
    <property type="entry name" value="Prot_kinase_dom"/>
</dbReference>
<dbReference type="PANTHER" id="PTHR43289">
    <property type="entry name" value="MITOGEN-ACTIVATED PROTEIN KINASE KINASE KINASE 20-RELATED"/>
    <property type="match status" value="1"/>
</dbReference>